<evidence type="ECO:0008006" key="9">
    <source>
        <dbReference type="Google" id="ProtNLM"/>
    </source>
</evidence>
<evidence type="ECO:0000256" key="6">
    <source>
        <dbReference type="SAM" id="Phobius"/>
    </source>
</evidence>
<protein>
    <recommendedName>
        <fullName evidence="9">Major facilitator superfamily (MFS) profile domain-containing protein</fullName>
    </recommendedName>
</protein>
<dbReference type="Proteomes" id="UP000028582">
    <property type="component" value="Unassembled WGS sequence"/>
</dbReference>
<feature type="transmembrane region" description="Helical" evidence="6">
    <location>
        <begin position="406"/>
        <end position="428"/>
    </location>
</feature>
<comment type="caution">
    <text evidence="7">The sequence shown here is derived from an EMBL/GenBank/DDBJ whole genome shotgun (WGS) entry which is preliminary data.</text>
</comment>
<dbReference type="InterPro" id="IPR011701">
    <property type="entry name" value="MFS"/>
</dbReference>
<organism evidence="7 8">
    <name type="scientific">Phytophthora nicotianae P1976</name>
    <dbReference type="NCBI Taxonomy" id="1317066"/>
    <lineage>
        <taxon>Eukaryota</taxon>
        <taxon>Sar</taxon>
        <taxon>Stramenopiles</taxon>
        <taxon>Oomycota</taxon>
        <taxon>Peronosporomycetes</taxon>
        <taxon>Peronosporales</taxon>
        <taxon>Peronosporaceae</taxon>
        <taxon>Phytophthora</taxon>
    </lineage>
</organism>
<comment type="subcellular location">
    <subcellularLocation>
        <location evidence="1">Membrane</location>
        <topology evidence="1">Multi-pass membrane protein</topology>
    </subcellularLocation>
</comment>
<feature type="transmembrane region" description="Helical" evidence="6">
    <location>
        <begin position="53"/>
        <end position="76"/>
    </location>
</feature>
<feature type="transmembrane region" description="Helical" evidence="6">
    <location>
        <begin position="203"/>
        <end position="227"/>
    </location>
</feature>
<proteinExistence type="predicted"/>
<evidence type="ECO:0000256" key="3">
    <source>
        <dbReference type="ARBA" id="ARBA00022692"/>
    </source>
</evidence>
<dbReference type="GO" id="GO:0008506">
    <property type="term" value="F:sucrose:proton symporter activity"/>
    <property type="evidence" value="ECO:0007669"/>
    <property type="project" value="TreeGrafter"/>
</dbReference>
<feature type="transmembrane region" description="Helical" evidence="6">
    <location>
        <begin position="469"/>
        <end position="489"/>
    </location>
</feature>
<dbReference type="Pfam" id="PF07690">
    <property type="entry name" value="MFS_1"/>
    <property type="match status" value="1"/>
</dbReference>
<keyword evidence="5 6" id="KW-0472">Membrane</keyword>
<feature type="transmembrane region" description="Helical" evidence="6">
    <location>
        <begin position="124"/>
        <end position="144"/>
    </location>
</feature>
<dbReference type="InterPro" id="IPR036259">
    <property type="entry name" value="MFS_trans_sf"/>
</dbReference>
<dbReference type="OrthoDB" id="197206at2759"/>
<accession>A0A080ZLG6</accession>
<dbReference type="EMBL" id="ANJA01002890">
    <property type="protein sequence ID" value="ETO67477.1"/>
    <property type="molecule type" value="Genomic_DNA"/>
</dbReference>
<evidence type="ECO:0000256" key="4">
    <source>
        <dbReference type="ARBA" id="ARBA00022989"/>
    </source>
</evidence>
<dbReference type="SUPFAM" id="SSF103473">
    <property type="entry name" value="MFS general substrate transporter"/>
    <property type="match status" value="1"/>
</dbReference>
<feature type="transmembrane region" description="Helical" evidence="6">
    <location>
        <begin position="88"/>
        <end position="112"/>
    </location>
</feature>
<feature type="transmembrane region" description="Helical" evidence="6">
    <location>
        <begin position="290"/>
        <end position="307"/>
    </location>
</feature>
<keyword evidence="4 6" id="KW-1133">Transmembrane helix</keyword>
<feature type="transmembrane region" description="Helical" evidence="6">
    <location>
        <begin position="353"/>
        <end position="370"/>
    </location>
</feature>
<evidence type="ECO:0000256" key="5">
    <source>
        <dbReference type="ARBA" id="ARBA00023136"/>
    </source>
</evidence>
<dbReference type="AlphaFoldDB" id="A0A080ZLG6"/>
<keyword evidence="3 6" id="KW-0812">Transmembrane</keyword>
<feature type="transmembrane region" description="Helical" evidence="6">
    <location>
        <begin position="164"/>
        <end position="182"/>
    </location>
</feature>
<sequence length="496" mass="53138">MANLLLKEAASHAPVTGADYENLMSPALRTSSTTKRPDLEAGGEGKQPQGASFWILLAVSMPRMAVNMAWAAQWAALSPYLSTMLPNYAVQLTSVIGPIVGIIFGPIVGVLSDRSTSRYGRRRPILVVMGILSVICWIAMSYTSEIGEALGDVGNGASGEETDRTWTAVFTIIFYLWMDITVTCSQTPTMLMVADFAGDRQTLGAALGLGWATMGAIIPAVYIQIWGAAYLTLHYFMGMLCVVMVICVTVAVIFGKETPLVETDQVSACQSILDAFKTIYKGIQTMPPMLTVYAAIMFFVLYGYSAYNGNKGQFFGLEVYGGTATNADSCNPCTAEQIAYNKGVSKASGLGDLLFNIVGYAFSWGLPFLVRQFGARWVLSCSLLAQALLMAMAFCSSLGFDLFVVAILSVAQGAAFALMVPTIIHVFGGRSDVDIGMYVGVLNSANCFGQLLNYAIGSAVVQTSLGYKLPVFLGGAMSFLGFLVAAFLFKIKMHSM</sequence>
<dbReference type="Pfam" id="PF13347">
    <property type="entry name" value="MFS_2"/>
    <property type="match status" value="1"/>
</dbReference>
<dbReference type="PANTHER" id="PTHR19432:SF26">
    <property type="entry name" value="MAJOR FACILITATOR SUPERFAMILY (MFS) PROFILE DOMAIN-CONTAINING PROTEIN"/>
    <property type="match status" value="1"/>
</dbReference>
<evidence type="ECO:0000313" key="7">
    <source>
        <dbReference type="EMBL" id="ETO67477.1"/>
    </source>
</evidence>
<feature type="transmembrane region" description="Helical" evidence="6">
    <location>
        <begin position="435"/>
        <end position="457"/>
    </location>
</feature>
<evidence type="ECO:0000256" key="1">
    <source>
        <dbReference type="ARBA" id="ARBA00004141"/>
    </source>
</evidence>
<name>A0A080ZLG6_PHYNI</name>
<dbReference type="Gene3D" id="1.20.1250.20">
    <property type="entry name" value="MFS general substrate transporter like domains"/>
    <property type="match status" value="2"/>
</dbReference>
<feature type="transmembrane region" description="Helical" evidence="6">
    <location>
        <begin position="233"/>
        <end position="254"/>
    </location>
</feature>
<keyword evidence="2" id="KW-0813">Transport</keyword>
<dbReference type="FunFam" id="1.20.1250.20:FF:000356">
    <property type="entry name" value="Glycoside-Pentoside-Hexuronide (GPH):Cation Symporter Family"/>
    <property type="match status" value="1"/>
</dbReference>
<dbReference type="GO" id="GO:0016020">
    <property type="term" value="C:membrane"/>
    <property type="evidence" value="ECO:0007669"/>
    <property type="project" value="UniProtKB-SubCell"/>
</dbReference>
<dbReference type="FunFam" id="1.20.1250.20:FF:001716">
    <property type="entry name" value="Uncharacterized protein"/>
    <property type="match status" value="1"/>
</dbReference>
<dbReference type="PANTHER" id="PTHR19432">
    <property type="entry name" value="SUGAR TRANSPORTER"/>
    <property type="match status" value="1"/>
</dbReference>
<gene>
    <name evidence="7" type="ORF">F444_15562</name>
</gene>
<evidence type="ECO:0000313" key="8">
    <source>
        <dbReference type="Proteomes" id="UP000028582"/>
    </source>
</evidence>
<feature type="transmembrane region" description="Helical" evidence="6">
    <location>
        <begin position="377"/>
        <end position="400"/>
    </location>
</feature>
<reference evidence="7 8" key="1">
    <citation type="submission" date="2013-11" db="EMBL/GenBank/DDBJ databases">
        <title>The Genome Sequence of Phytophthora parasitica P1976.</title>
        <authorList>
            <consortium name="The Broad Institute Genomics Platform"/>
            <person name="Russ C."/>
            <person name="Tyler B."/>
            <person name="Panabieres F."/>
            <person name="Shan W."/>
            <person name="Tripathy S."/>
            <person name="Grunwald N."/>
            <person name="Machado M."/>
            <person name="Johnson C.S."/>
            <person name="Walker B."/>
            <person name="Young S."/>
            <person name="Zeng Q."/>
            <person name="Gargeya S."/>
            <person name="Fitzgerald M."/>
            <person name="Haas B."/>
            <person name="Abouelleil A."/>
            <person name="Allen A.W."/>
            <person name="Alvarado L."/>
            <person name="Arachchi H.M."/>
            <person name="Berlin A.M."/>
            <person name="Chapman S.B."/>
            <person name="Gainer-Dewar J."/>
            <person name="Goldberg J."/>
            <person name="Griggs A."/>
            <person name="Gujja S."/>
            <person name="Hansen M."/>
            <person name="Howarth C."/>
            <person name="Imamovic A."/>
            <person name="Ireland A."/>
            <person name="Larimer J."/>
            <person name="McCowan C."/>
            <person name="Murphy C."/>
            <person name="Pearson M."/>
            <person name="Poon T.W."/>
            <person name="Priest M."/>
            <person name="Roberts A."/>
            <person name="Saif S."/>
            <person name="Shea T."/>
            <person name="Sisk P."/>
            <person name="Sykes S."/>
            <person name="Wortman J."/>
            <person name="Nusbaum C."/>
            <person name="Birren B."/>
        </authorList>
    </citation>
    <scope>NUCLEOTIDE SEQUENCE [LARGE SCALE GENOMIC DNA]</scope>
    <source>
        <strain evidence="7 8">P1976</strain>
    </source>
</reference>
<evidence type="ECO:0000256" key="2">
    <source>
        <dbReference type="ARBA" id="ARBA00022448"/>
    </source>
</evidence>